<gene>
    <name evidence="4" type="ORF">SAMN05216466_106100</name>
</gene>
<evidence type="ECO:0000313" key="4">
    <source>
        <dbReference type="EMBL" id="SDG93263.1"/>
    </source>
</evidence>
<keyword evidence="2 3" id="KW-0040">ANK repeat</keyword>
<dbReference type="OrthoDB" id="9129819at2"/>
<dbReference type="AlphaFoldDB" id="A0A1G7YA82"/>
<dbReference type="SUPFAM" id="SSF48403">
    <property type="entry name" value="Ankyrin repeat"/>
    <property type="match status" value="1"/>
</dbReference>
<reference evidence="4 5" key="1">
    <citation type="submission" date="2016-10" db="EMBL/GenBank/DDBJ databases">
        <authorList>
            <person name="de Groot N.N."/>
        </authorList>
    </citation>
    <scope>NUCLEOTIDE SEQUENCE [LARGE SCALE GENOMIC DNA]</scope>
    <source>
        <strain evidence="4 5">LMG 2247</strain>
    </source>
</reference>
<dbReference type="EMBL" id="FNCJ01000006">
    <property type="protein sequence ID" value="SDG93263.1"/>
    <property type="molecule type" value="Genomic_DNA"/>
</dbReference>
<evidence type="ECO:0000256" key="1">
    <source>
        <dbReference type="ARBA" id="ARBA00022737"/>
    </source>
</evidence>
<dbReference type="Proteomes" id="UP000199706">
    <property type="component" value="Unassembled WGS sequence"/>
</dbReference>
<dbReference type="InterPro" id="IPR002110">
    <property type="entry name" value="Ankyrin_rpt"/>
</dbReference>
<feature type="repeat" description="ANK" evidence="3">
    <location>
        <begin position="423"/>
        <end position="455"/>
    </location>
</feature>
<dbReference type="Gene3D" id="1.25.40.20">
    <property type="entry name" value="Ankyrin repeat-containing domain"/>
    <property type="match status" value="1"/>
</dbReference>
<evidence type="ECO:0000256" key="2">
    <source>
        <dbReference type="ARBA" id="ARBA00023043"/>
    </source>
</evidence>
<evidence type="ECO:0000313" key="5">
    <source>
        <dbReference type="Proteomes" id="UP000199706"/>
    </source>
</evidence>
<name>A0A1G7YA82_9BURK</name>
<dbReference type="RefSeq" id="WP_090685386.1">
    <property type="nucleotide sequence ID" value="NZ_FNCJ01000006.1"/>
</dbReference>
<keyword evidence="1" id="KW-0677">Repeat</keyword>
<dbReference type="PANTHER" id="PTHR24171">
    <property type="entry name" value="ANKYRIN REPEAT DOMAIN-CONTAINING PROTEIN 39-RELATED"/>
    <property type="match status" value="1"/>
</dbReference>
<organism evidence="4 5">
    <name type="scientific">Paraburkholderia phenazinium</name>
    <dbReference type="NCBI Taxonomy" id="60549"/>
    <lineage>
        <taxon>Bacteria</taxon>
        <taxon>Pseudomonadati</taxon>
        <taxon>Pseudomonadota</taxon>
        <taxon>Betaproteobacteria</taxon>
        <taxon>Burkholderiales</taxon>
        <taxon>Burkholderiaceae</taxon>
        <taxon>Paraburkholderia</taxon>
    </lineage>
</organism>
<evidence type="ECO:0000256" key="3">
    <source>
        <dbReference type="PROSITE-ProRule" id="PRU00023"/>
    </source>
</evidence>
<proteinExistence type="predicted"/>
<sequence length="542" mass="61151">MNQAYQTYLANLRTSPGYLRHPPGSDGRLEWLREARKQRRIELSEAEDWSWIAIEPPGFRPWCPSCEGPVSFDERQDTWTCTPCETAYGEAVLAGARDLPFCGTKTFTENERITMYEAFRDLESKRDRIAEAQQAEQQWAGWCDRLDRFVPPAPMVKHGQHAVVVSPDERATLTTLVALLDSGWDGDGLFAHFLRWTTSLVVPGQEAFLDAMLSAAVSRDVDLHDSCENPVWWSIFRNLPGGDPRERFRPTGQYSRDDLPPVKGLLDIDHAWRVLDILDYHAPHCFTVNSLAALSDPANEEAGDFNQGRAIAHRALLTRYIEHRFNTRINDVLAYGRRRPNRRWRARQRLSGMLHDVWRSRRHLERVVEAGTDVGVDVQNGLLDSGPILCSIIASKRHSDEETARIVTYLVAHGAPINALTGTQETALHEAANAGYIVTAQVLIDAGIDVRHKDHLRWTAGHTALLCSHFELFELIVQAGLDPEPIVDKFAMPGAVMNDQAGKIRAYCHAYQLRLVQARLREVADAAMADAPPVQPRARRRL</sequence>
<dbReference type="PROSITE" id="PS50297">
    <property type="entry name" value="ANK_REP_REGION"/>
    <property type="match status" value="1"/>
</dbReference>
<dbReference type="Pfam" id="PF12796">
    <property type="entry name" value="Ank_2"/>
    <property type="match status" value="1"/>
</dbReference>
<protein>
    <submittedName>
        <fullName evidence="4">Uncharacterized protein</fullName>
    </submittedName>
</protein>
<dbReference type="PROSITE" id="PS50088">
    <property type="entry name" value="ANK_REPEAT"/>
    <property type="match status" value="1"/>
</dbReference>
<dbReference type="InterPro" id="IPR036770">
    <property type="entry name" value="Ankyrin_rpt-contain_sf"/>
</dbReference>
<dbReference type="PANTHER" id="PTHR24171:SF9">
    <property type="entry name" value="ANKYRIN REPEAT DOMAIN-CONTAINING PROTEIN 39"/>
    <property type="match status" value="1"/>
</dbReference>
<accession>A0A1G7YA82</accession>